<sequence>MTSEEAFDTFSLSDLHIYSDPSCSYKEEQDNGSSFSSFRFKITGPLPPEEIVFFSDRKPHHHKPQKSSSPVQDHGRKSGGRRRNSRRGFLMSPARMDVFDLQARGFPPVIVPVNVDGVEEVTVRRKRGNWVGKLIKTCIPVF</sequence>
<gene>
    <name evidence="2" type="ORF">E3N88_13431</name>
</gene>
<evidence type="ECO:0000313" key="3">
    <source>
        <dbReference type="Proteomes" id="UP000326396"/>
    </source>
</evidence>
<reference evidence="2 3" key="1">
    <citation type="submission" date="2019-05" db="EMBL/GenBank/DDBJ databases">
        <title>Mikania micrantha, genome provides insights into the molecular mechanism of rapid growth.</title>
        <authorList>
            <person name="Liu B."/>
        </authorList>
    </citation>
    <scope>NUCLEOTIDE SEQUENCE [LARGE SCALE GENOMIC DNA]</scope>
    <source>
        <strain evidence="2">NLD-2019</strain>
        <tissue evidence="2">Leaf</tissue>
    </source>
</reference>
<dbReference type="AlphaFoldDB" id="A0A5N6PA71"/>
<keyword evidence="3" id="KW-1185">Reference proteome</keyword>
<feature type="region of interest" description="Disordered" evidence="1">
    <location>
        <begin position="56"/>
        <end position="89"/>
    </location>
</feature>
<name>A0A5N6PA71_9ASTR</name>
<protein>
    <submittedName>
        <fullName evidence="2">Uncharacterized protein</fullName>
    </submittedName>
</protein>
<dbReference type="EMBL" id="SZYD01000006">
    <property type="protein sequence ID" value="KAD5961958.1"/>
    <property type="molecule type" value="Genomic_DNA"/>
</dbReference>
<evidence type="ECO:0000313" key="2">
    <source>
        <dbReference type="EMBL" id="KAD5961958.1"/>
    </source>
</evidence>
<feature type="compositionally biased region" description="Basic residues" evidence="1">
    <location>
        <begin position="77"/>
        <end position="86"/>
    </location>
</feature>
<organism evidence="2 3">
    <name type="scientific">Mikania micrantha</name>
    <name type="common">bitter vine</name>
    <dbReference type="NCBI Taxonomy" id="192012"/>
    <lineage>
        <taxon>Eukaryota</taxon>
        <taxon>Viridiplantae</taxon>
        <taxon>Streptophyta</taxon>
        <taxon>Embryophyta</taxon>
        <taxon>Tracheophyta</taxon>
        <taxon>Spermatophyta</taxon>
        <taxon>Magnoliopsida</taxon>
        <taxon>eudicotyledons</taxon>
        <taxon>Gunneridae</taxon>
        <taxon>Pentapetalae</taxon>
        <taxon>asterids</taxon>
        <taxon>campanulids</taxon>
        <taxon>Asterales</taxon>
        <taxon>Asteraceae</taxon>
        <taxon>Asteroideae</taxon>
        <taxon>Heliantheae alliance</taxon>
        <taxon>Eupatorieae</taxon>
        <taxon>Mikania</taxon>
    </lineage>
</organism>
<proteinExistence type="predicted"/>
<comment type="caution">
    <text evidence="2">The sequence shown here is derived from an EMBL/GenBank/DDBJ whole genome shotgun (WGS) entry which is preliminary data.</text>
</comment>
<evidence type="ECO:0000256" key="1">
    <source>
        <dbReference type="SAM" id="MobiDB-lite"/>
    </source>
</evidence>
<dbReference type="OrthoDB" id="1747305at2759"/>
<dbReference type="Proteomes" id="UP000326396">
    <property type="component" value="Linkage Group LG14"/>
</dbReference>
<accession>A0A5N6PA71</accession>